<evidence type="ECO:0000313" key="1">
    <source>
        <dbReference type="EMBL" id="KAF2892312.1"/>
    </source>
</evidence>
<dbReference type="AlphaFoldDB" id="A0A8K0CXP0"/>
<accession>A0A8K0CXP0</accession>
<sequence>MNDLPQFYSAPSNVEALRLEMSAWRTNESTKSIKDETKTRIQEEFIEKMGLQVNIVKQTLGNTNSGNASRQFFGNPSLSAQITGVDETLIQPLAVILEVISCNANIDSPKFGVYAADTAKLAVSLYL</sequence>
<dbReference type="EMBL" id="VTPC01008818">
    <property type="protein sequence ID" value="KAF2892312.1"/>
    <property type="molecule type" value="Genomic_DNA"/>
</dbReference>
<reference evidence="1" key="1">
    <citation type="submission" date="2019-08" db="EMBL/GenBank/DDBJ databases">
        <title>The genome of the North American firefly Photinus pyralis.</title>
        <authorList>
            <consortium name="Photinus pyralis genome working group"/>
            <person name="Fallon T.R."/>
            <person name="Sander Lower S.E."/>
            <person name="Weng J.-K."/>
        </authorList>
    </citation>
    <scope>NUCLEOTIDE SEQUENCE</scope>
    <source>
        <strain evidence="1">TRF0915ILg1</strain>
        <tissue evidence="1">Whole body</tissue>
    </source>
</reference>
<dbReference type="OrthoDB" id="6750366at2759"/>
<comment type="caution">
    <text evidence="1">The sequence shown here is derived from an EMBL/GenBank/DDBJ whole genome shotgun (WGS) entry which is preliminary data.</text>
</comment>
<protein>
    <submittedName>
        <fullName evidence="1">Uncharacterized protein</fullName>
    </submittedName>
</protein>
<gene>
    <name evidence="1" type="ORF">ILUMI_13862</name>
</gene>
<dbReference type="Proteomes" id="UP000801492">
    <property type="component" value="Unassembled WGS sequence"/>
</dbReference>
<name>A0A8K0CXP0_IGNLU</name>
<organism evidence="1 2">
    <name type="scientific">Ignelater luminosus</name>
    <name type="common">Cucubano</name>
    <name type="synonym">Pyrophorus luminosus</name>
    <dbReference type="NCBI Taxonomy" id="2038154"/>
    <lineage>
        <taxon>Eukaryota</taxon>
        <taxon>Metazoa</taxon>
        <taxon>Ecdysozoa</taxon>
        <taxon>Arthropoda</taxon>
        <taxon>Hexapoda</taxon>
        <taxon>Insecta</taxon>
        <taxon>Pterygota</taxon>
        <taxon>Neoptera</taxon>
        <taxon>Endopterygota</taxon>
        <taxon>Coleoptera</taxon>
        <taxon>Polyphaga</taxon>
        <taxon>Elateriformia</taxon>
        <taxon>Elateroidea</taxon>
        <taxon>Elateridae</taxon>
        <taxon>Agrypninae</taxon>
        <taxon>Pyrophorini</taxon>
        <taxon>Ignelater</taxon>
    </lineage>
</organism>
<proteinExistence type="predicted"/>
<keyword evidence="2" id="KW-1185">Reference proteome</keyword>
<evidence type="ECO:0000313" key="2">
    <source>
        <dbReference type="Proteomes" id="UP000801492"/>
    </source>
</evidence>